<gene>
    <name evidence="3" type="ORF">GCM10011365_24150</name>
</gene>
<evidence type="ECO:0000313" key="4">
    <source>
        <dbReference type="Proteomes" id="UP000605253"/>
    </source>
</evidence>
<dbReference type="AlphaFoldDB" id="A0A917D0K6"/>
<dbReference type="Gene3D" id="1.25.40.10">
    <property type="entry name" value="Tetratricopeptide repeat domain"/>
    <property type="match status" value="2"/>
</dbReference>
<accession>A0A917D0K6</accession>
<dbReference type="InterPro" id="IPR011990">
    <property type="entry name" value="TPR-like_helical_dom_sf"/>
</dbReference>
<dbReference type="PANTHER" id="PTHR12558:SF47">
    <property type="entry name" value="LIPOPOLYSACCHARIDE ASSEMBLY PROTEIN B"/>
    <property type="match status" value="1"/>
</dbReference>
<organism evidence="3 4">
    <name type="scientific">Marinicella pacifica</name>
    <dbReference type="NCBI Taxonomy" id="1171543"/>
    <lineage>
        <taxon>Bacteria</taxon>
        <taxon>Pseudomonadati</taxon>
        <taxon>Pseudomonadota</taxon>
        <taxon>Gammaproteobacteria</taxon>
        <taxon>Lysobacterales</taxon>
        <taxon>Marinicellaceae</taxon>
        <taxon>Marinicella</taxon>
    </lineage>
</organism>
<dbReference type="InterPro" id="IPR019734">
    <property type="entry name" value="TPR_rpt"/>
</dbReference>
<dbReference type="PANTHER" id="PTHR12558">
    <property type="entry name" value="CELL DIVISION CYCLE 16,23,27"/>
    <property type="match status" value="1"/>
</dbReference>
<reference evidence="3" key="1">
    <citation type="journal article" date="2014" name="Int. J. Syst. Evol. Microbiol.">
        <title>Complete genome sequence of Corynebacterium casei LMG S-19264T (=DSM 44701T), isolated from a smear-ripened cheese.</title>
        <authorList>
            <consortium name="US DOE Joint Genome Institute (JGI-PGF)"/>
            <person name="Walter F."/>
            <person name="Albersmeier A."/>
            <person name="Kalinowski J."/>
            <person name="Ruckert C."/>
        </authorList>
    </citation>
    <scope>NUCLEOTIDE SEQUENCE</scope>
    <source>
        <strain evidence="3">CGMCC 1.12181</strain>
    </source>
</reference>
<keyword evidence="2" id="KW-0472">Membrane</keyword>
<sequence>MAQSGFIKALIQRRVPHILGVYMAGLWLCVEIADWMGERFNIIPDFSAYVFIILLSMVPTVFFIAWAHGQPGKDEWTWKQTVFGVTNVVLALIIAVSFGGTTPSSSPLLSPLNQTINLKHATPQSGYLNLQETRQNLNQKVSLFFWTNEDNKTDNDWLSYGATWLLSKDLKRTPYVSVETPFDSDAMRFALQDRGYENAVGEPLPLARQIAENRSSQWLIRGQFSQQDNGFIFEASLYNVLTGHLVKTISHQTNNMLLALDYISAELLSLILADNKEESNKIPQLAIQDHISTNIQAIQYLINSLWIEAFENDFPKAIESLKLAIEADPYLAEAYVLQMRMYRDMGQFENARFMAQKALEYDFKLYSEDVFLVTANLYALDGEEDKAIKVLENWVKEYPNSAEALYLLGNNLIVKGHRLDDAEAVFKQLKHIEPHNKNLLRLSQVYILKEQFDLAEESIRAFLSYHPNHKAGLLSLGDVLQRQGNYQGAVAVFEQAVLTNHNDIEAAVQFALNQGMSDNPEEAISQLIALNQHAKNSQQRFAISLALEQMYMQKGQIQHVLDTLEAAKEDSRKTQSYISHIMNYHGKRITYLTLLGQTDQAREELNKLKESTEDPFNKMLVFIELAYYDFLNDAENISKNLDISRRVITEFKASIYQQFIDNYAAILYRLNKQFKQAITAHNKAIKESKQSFIALKDRRIIEEFIYEKADTHYLAGEYQQALELIDDVLVARPRFAEILLLKLKILNAQKEYAQANQVITLLDSYWQDADPDYSQYKIFLAEKKSLNLNVSALTAQ</sequence>
<comment type="caution">
    <text evidence="3">The sequence shown here is derived from an EMBL/GenBank/DDBJ whole genome shotgun (WGS) entry which is preliminary data.</text>
</comment>
<dbReference type="RefSeq" id="WP_188366019.1">
    <property type="nucleotide sequence ID" value="NZ_BAABJF010000013.1"/>
</dbReference>
<keyword evidence="2" id="KW-0812">Transmembrane</keyword>
<keyword evidence="2" id="KW-1133">Transmembrane helix</keyword>
<keyword evidence="4" id="KW-1185">Reference proteome</keyword>
<dbReference type="Pfam" id="PF12895">
    <property type="entry name" value="ANAPC3"/>
    <property type="match status" value="1"/>
</dbReference>
<protein>
    <recommendedName>
        <fullName evidence="5">Tetratricopeptide repeat protein</fullName>
    </recommendedName>
</protein>
<name>A0A917D0K6_9GAMM</name>
<dbReference type="Proteomes" id="UP000605253">
    <property type="component" value="Unassembled WGS sequence"/>
</dbReference>
<feature type="repeat" description="TPR" evidence="1">
    <location>
        <begin position="470"/>
        <end position="503"/>
    </location>
</feature>
<evidence type="ECO:0000256" key="2">
    <source>
        <dbReference type="SAM" id="Phobius"/>
    </source>
</evidence>
<keyword evidence="1" id="KW-0802">TPR repeat</keyword>
<dbReference type="SMART" id="SM00028">
    <property type="entry name" value="TPR"/>
    <property type="match status" value="7"/>
</dbReference>
<evidence type="ECO:0008006" key="5">
    <source>
        <dbReference type="Google" id="ProtNLM"/>
    </source>
</evidence>
<dbReference type="SUPFAM" id="SSF48452">
    <property type="entry name" value="TPR-like"/>
    <property type="match status" value="3"/>
</dbReference>
<dbReference type="Pfam" id="PF13432">
    <property type="entry name" value="TPR_16"/>
    <property type="match status" value="2"/>
</dbReference>
<feature type="transmembrane region" description="Helical" evidence="2">
    <location>
        <begin position="48"/>
        <end position="69"/>
    </location>
</feature>
<evidence type="ECO:0000313" key="3">
    <source>
        <dbReference type="EMBL" id="GGG02142.1"/>
    </source>
</evidence>
<proteinExistence type="predicted"/>
<evidence type="ECO:0000256" key="1">
    <source>
        <dbReference type="PROSITE-ProRule" id="PRU00339"/>
    </source>
</evidence>
<feature type="transmembrane region" description="Helical" evidence="2">
    <location>
        <begin position="18"/>
        <end position="36"/>
    </location>
</feature>
<dbReference type="PROSITE" id="PS50005">
    <property type="entry name" value="TPR"/>
    <property type="match status" value="1"/>
</dbReference>
<feature type="transmembrane region" description="Helical" evidence="2">
    <location>
        <begin position="81"/>
        <end position="100"/>
    </location>
</feature>
<reference evidence="3" key="2">
    <citation type="submission" date="2020-09" db="EMBL/GenBank/DDBJ databases">
        <authorList>
            <person name="Sun Q."/>
            <person name="Zhou Y."/>
        </authorList>
    </citation>
    <scope>NUCLEOTIDE SEQUENCE</scope>
    <source>
        <strain evidence="3">CGMCC 1.12181</strain>
    </source>
</reference>
<dbReference type="EMBL" id="BMEO01000016">
    <property type="protein sequence ID" value="GGG02142.1"/>
    <property type="molecule type" value="Genomic_DNA"/>
</dbReference>